<dbReference type="CDD" id="cd02440">
    <property type="entry name" value="AdoMet_MTases"/>
    <property type="match status" value="1"/>
</dbReference>
<dbReference type="PROSITE" id="PS51686">
    <property type="entry name" value="SAM_MT_RSMB_NOP"/>
    <property type="match status" value="1"/>
</dbReference>
<dbReference type="GO" id="GO:0001510">
    <property type="term" value="P:RNA methylation"/>
    <property type="evidence" value="ECO:0007669"/>
    <property type="project" value="InterPro"/>
</dbReference>
<dbReference type="RefSeq" id="WP_092813079.1">
    <property type="nucleotide sequence ID" value="NZ_NPBC01000014.1"/>
</dbReference>
<dbReference type="InterPro" id="IPR029063">
    <property type="entry name" value="SAM-dependent_MTases_sf"/>
</dbReference>
<dbReference type="Gene3D" id="3.40.50.150">
    <property type="entry name" value="Vaccinia Virus protein VP39"/>
    <property type="match status" value="1"/>
</dbReference>
<dbReference type="Gene3D" id="1.10.940.10">
    <property type="entry name" value="NusB-like"/>
    <property type="match status" value="1"/>
</dbReference>
<dbReference type="Pfam" id="PF01189">
    <property type="entry name" value="Methyltr_RsmB-F"/>
    <property type="match status" value="1"/>
</dbReference>
<dbReference type="FunFam" id="3.40.50.150:FF:000257">
    <property type="entry name" value="16S rRNA methyltransferase"/>
    <property type="match status" value="1"/>
</dbReference>
<evidence type="ECO:0000256" key="5">
    <source>
        <dbReference type="PROSITE-ProRule" id="PRU01023"/>
    </source>
</evidence>
<gene>
    <name evidence="9" type="ORF">SAMN03080610_02373</name>
</gene>
<evidence type="ECO:0000259" key="8">
    <source>
        <dbReference type="PROSITE" id="PS51686"/>
    </source>
</evidence>
<evidence type="ECO:0000256" key="1">
    <source>
        <dbReference type="ARBA" id="ARBA00022603"/>
    </source>
</evidence>
<feature type="region of interest" description="Disordered" evidence="7">
    <location>
        <begin position="1"/>
        <end position="82"/>
    </location>
</feature>
<feature type="binding site" evidence="5">
    <location>
        <position position="370"/>
    </location>
    <ligand>
        <name>S-adenosyl-L-methionine</name>
        <dbReference type="ChEBI" id="CHEBI:59789"/>
    </ligand>
</feature>
<evidence type="ECO:0000256" key="3">
    <source>
        <dbReference type="ARBA" id="ARBA00022691"/>
    </source>
</evidence>
<evidence type="ECO:0000313" key="10">
    <source>
        <dbReference type="Proteomes" id="UP000199347"/>
    </source>
</evidence>
<accession>A0A1G5NPB0</accession>
<dbReference type="GO" id="GO:0008173">
    <property type="term" value="F:RNA methyltransferase activity"/>
    <property type="evidence" value="ECO:0007669"/>
    <property type="project" value="InterPro"/>
</dbReference>
<dbReference type="InterPro" id="IPR006027">
    <property type="entry name" value="NusB_RsmB_TIM44"/>
</dbReference>
<name>A0A1G5NPB0_AFIMA</name>
<sequence>MSADESARRDVREPHDTQESRAASRPQPQRPGAGQSAGNGRGNSAGSSIGNSGGKGLRKTGAKTSAKTSGRGTAQPGPPGLAARDAATAILLKVVRDGSPLGPLLEAGGAPGFRALSAQDKGLVRAILDAALRHRGAIEDAIRKRLERPLDEKAHRLSALLHLGATQILYLDVPDHAAINLAVTAAGRDRRTAKTKGLVNSVLRRIARERSEILASAASVKGAPDWLIARWEKNWGPERTAAILAAHADAPPLDLTPKSDPAELAERLSGDLLPNGSIRLDRLHTVSKLPGYDSGDWWVQDAAAAIPARLLGDISGKRVADLCAAPGGKTAQLAAAGAIVTAVEKSASRMRRLKGNLERLRLSAEFAEADVFSFQPAESFDFILLDAPCSATGTIRRHPDLPWTKREDDIVTLRELQQKMLAQAANWLKPGGILVYATCSLELEEGEEQAHIFTKSHDMFEPMPLKTAEFPELQDFCTPEGFFRSLPGMAFGGDARGVDGFFAARWRRLN</sequence>
<organism evidence="9 10">
    <name type="scientific">Afifella marina DSM 2698</name>
    <dbReference type="NCBI Taxonomy" id="1120955"/>
    <lineage>
        <taxon>Bacteria</taxon>
        <taxon>Pseudomonadati</taxon>
        <taxon>Pseudomonadota</taxon>
        <taxon>Alphaproteobacteria</taxon>
        <taxon>Hyphomicrobiales</taxon>
        <taxon>Afifellaceae</taxon>
        <taxon>Afifella</taxon>
    </lineage>
</organism>
<proteinExistence type="inferred from homology"/>
<feature type="compositionally biased region" description="Polar residues" evidence="7">
    <location>
        <begin position="62"/>
        <end position="72"/>
    </location>
</feature>
<keyword evidence="3 5" id="KW-0949">S-adenosyl-L-methionine</keyword>
<reference evidence="10" key="1">
    <citation type="submission" date="2016-10" db="EMBL/GenBank/DDBJ databases">
        <authorList>
            <person name="Varghese N."/>
            <person name="Submissions S."/>
        </authorList>
    </citation>
    <scope>NUCLEOTIDE SEQUENCE [LARGE SCALE GENOMIC DNA]</scope>
    <source>
        <strain evidence="10">DSM 2698</strain>
    </source>
</reference>
<dbReference type="Pfam" id="PF01029">
    <property type="entry name" value="NusB"/>
    <property type="match status" value="1"/>
</dbReference>
<feature type="binding site" evidence="5">
    <location>
        <position position="344"/>
    </location>
    <ligand>
        <name>S-adenosyl-L-methionine</name>
        <dbReference type="ChEBI" id="CHEBI:59789"/>
    </ligand>
</feature>
<keyword evidence="10" id="KW-1185">Reference proteome</keyword>
<feature type="binding site" evidence="5">
    <location>
        <position position="386"/>
    </location>
    <ligand>
        <name>S-adenosyl-L-methionine</name>
        <dbReference type="ChEBI" id="CHEBI:59789"/>
    </ligand>
</feature>
<dbReference type="InterPro" id="IPR001678">
    <property type="entry name" value="MeTrfase_RsmB-F_NOP2_dom"/>
</dbReference>
<comment type="similarity">
    <text evidence="5">Belongs to the class I-like SAM-binding methyltransferase superfamily. RsmB/NOP family.</text>
</comment>
<feature type="coiled-coil region" evidence="6">
    <location>
        <begin position="343"/>
        <end position="370"/>
    </location>
</feature>
<dbReference type="Proteomes" id="UP000199347">
    <property type="component" value="Unassembled WGS sequence"/>
</dbReference>
<evidence type="ECO:0000256" key="4">
    <source>
        <dbReference type="ARBA" id="ARBA00022884"/>
    </source>
</evidence>
<dbReference type="EMBL" id="FMVW01000005">
    <property type="protein sequence ID" value="SCZ38994.1"/>
    <property type="molecule type" value="Genomic_DNA"/>
</dbReference>
<dbReference type="InterPro" id="IPR035926">
    <property type="entry name" value="NusB-like_sf"/>
</dbReference>
<feature type="active site" description="Nucleophile" evidence="5">
    <location>
        <position position="439"/>
    </location>
</feature>
<dbReference type="OrthoDB" id="9810297at2"/>
<evidence type="ECO:0000256" key="2">
    <source>
        <dbReference type="ARBA" id="ARBA00022679"/>
    </source>
</evidence>
<evidence type="ECO:0000313" key="9">
    <source>
        <dbReference type="EMBL" id="SCZ38994.1"/>
    </source>
</evidence>
<dbReference type="PANTHER" id="PTHR22807:SF61">
    <property type="entry name" value="NOL1_NOP2_SUN FAMILY PROTEIN _ ANTITERMINATION NUSB DOMAIN-CONTAINING PROTEIN"/>
    <property type="match status" value="1"/>
</dbReference>
<keyword evidence="1 5" id="KW-0489">Methyltransferase</keyword>
<keyword evidence="2 5" id="KW-0808">Transferase</keyword>
<dbReference type="PRINTS" id="PR02008">
    <property type="entry name" value="RCMTFAMILY"/>
</dbReference>
<protein>
    <submittedName>
        <fullName evidence="9">16S rRNA (Cytosine967-C5)-methyltransferase</fullName>
    </submittedName>
</protein>
<feature type="binding site" evidence="5">
    <location>
        <begin position="323"/>
        <end position="329"/>
    </location>
    <ligand>
        <name>S-adenosyl-L-methionine</name>
        <dbReference type="ChEBI" id="CHEBI:59789"/>
    </ligand>
</feature>
<dbReference type="GO" id="GO:0006355">
    <property type="term" value="P:regulation of DNA-templated transcription"/>
    <property type="evidence" value="ECO:0007669"/>
    <property type="project" value="InterPro"/>
</dbReference>
<dbReference type="STRING" id="1120955.SAMN03080610_02373"/>
<dbReference type="SUPFAM" id="SSF48013">
    <property type="entry name" value="NusB-like"/>
    <property type="match status" value="1"/>
</dbReference>
<dbReference type="SUPFAM" id="SSF53335">
    <property type="entry name" value="S-adenosyl-L-methionine-dependent methyltransferases"/>
    <property type="match status" value="1"/>
</dbReference>
<dbReference type="GO" id="GO:0003723">
    <property type="term" value="F:RNA binding"/>
    <property type="evidence" value="ECO:0007669"/>
    <property type="project" value="UniProtKB-UniRule"/>
</dbReference>
<feature type="compositionally biased region" description="Basic and acidic residues" evidence="7">
    <location>
        <begin position="1"/>
        <end position="19"/>
    </location>
</feature>
<dbReference type="InterPro" id="IPR023267">
    <property type="entry name" value="RCMT"/>
</dbReference>
<dbReference type="PANTHER" id="PTHR22807">
    <property type="entry name" value="NOP2 YEAST -RELATED NOL1/NOP2/FMU SUN DOMAIN-CONTAINING"/>
    <property type="match status" value="1"/>
</dbReference>
<feature type="domain" description="SAM-dependent MTase RsmB/NOP-type" evidence="8">
    <location>
        <begin position="215"/>
        <end position="509"/>
    </location>
</feature>
<keyword evidence="4 5" id="KW-0694">RNA-binding</keyword>
<evidence type="ECO:0000256" key="6">
    <source>
        <dbReference type="SAM" id="Coils"/>
    </source>
</evidence>
<keyword evidence="6" id="KW-0175">Coiled coil</keyword>
<dbReference type="AlphaFoldDB" id="A0A1G5NPB0"/>
<evidence type="ECO:0000256" key="7">
    <source>
        <dbReference type="SAM" id="MobiDB-lite"/>
    </source>
</evidence>
<dbReference type="InterPro" id="IPR049560">
    <property type="entry name" value="MeTrfase_RsmB-F_NOP2_cat"/>
</dbReference>